<dbReference type="AlphaFoldDB" id="A0AAV7LYM6"/>
<proteinExistence type="predicted"/>
<sequence length="121" mass="13434">MHDLCARATSDGNANAGLLSESRKIVLMCLNPKLCDLAKKEISDEARGLLVKGWFKPLTKVVLSSISKKGEDEGDRSEVEDRVVPKDKGKYLQDVSVGIYYHQNIERELDPEDIKCLAAES</sequence>
<keyword evidence="2" id="KW-1185">Reference proteome</keyword>
<organism evidence="1 2">
    <name type="scientific">Pleurodeles waltl</name>
    <name type="common">Iberian ribbed newt</name>
    <dbReference type="NCBI Taxonomy" id="8319"/>
    <lineage>
        <taxon>Eukaryota</taxon>
        <taxon>Metazoa</taxon>
        <taxon>Chordata</taxon>
        <taxon>Craniata</taxon>
        <taxon>Vertebrata</taxon>
        <taxon>Euteleostomi</taxon>
        <taxon>Amphibia</taxon>
        <taxon>Batrachia</taxon>
        <taxon>Caudata</taxon>
        <taxon>Salamandroidea</taxon>
        <taxon>Salamandridae</taxon>
        <taxon>Pleurodelinae</taxon>
        <taxon>Pleurodeles</taxon>
    </lineage>
</organism>
<dbReference type="Proteomes" id="UP001066276">
    <property type="component" value="Chromosome 10"/>
</dbReference>
<evidence type="ECO:0000313" key="1">
    <source>
        <dbReference type="EMBL" id="KAJ1096646.1"/>
    </source>
</evidence>
<name>A0AAV7LYM6_PLEWA</name>
<accession>A0AAV7LYM6</accession>
<dbReference type="EMBL" id="JANPWB010000014">
    <property type="protein sequence ID" value="KAJ1096646.1"/>
    <property type="molecule type" value="Genomic_DNA"/>
</dbReference>
<reference evidence="1" key="1">
    <citation type="journal article" date="2022" name="bioRxiv">
        <title>Sequencing and chromosome-scale assembly of the giantPleurodeles waltlgenome.</title>
        <authorList>
            <person name="Brown T."/>
            <person name="Elewa A."/>
            <person name="Iarovenko S."/>
            <person name="Subramanian E."/>
            <person name="Araus A.J."/>
            <person name="Petzold A."/>
            <person name="Susuki M."/>
            <person name="Suzuki K.-i.T."/>
            <person name="Hayashi T."/>
            <person name="Toyoda A."/>
            <person name="Oliveira C."/>
            <person name="Osipova E."/>
            <person name="Leigh N.D."/>
            <person name="Simon A."/>
            <person name="Yun M.H."/>
        </authorList>
    </citation>
    <scope>NUCLEOTIDE SEQUENCE</scope>
    <source>
        <strain evidence="1">20211129_DDA</strain>
        <tissue evidence="1">Liver</tissue>
    </source>
</reference>
<evidence type="ECO:0000313" key="2">
    <source>
        <dbReference type="Proteomes" id="UP001066276"/>
    </source>
</evidence>
<comment type="caution">
    <text evidence="1">The sequence shown here is derived from an EMBL/GenBank/DDBJ whole genome shotgun (WGS) entry which is preliminary data.</text>
</comment>
<gene>
    <name evidence="1" type="ORF">NDU88_001781</name>
</gene>
<protein>
    <submittedName>
        <fullName evidence="1">Uncharacterized protein</fullName>
    </submittedName>
</protein>